<evidence type="ECO:0000256" key="1">
    <source>
        <dbReference type="SAM" id="Phobius"/>
    </source>
</evidence>
<reference evidence="3" key="1">
    <citation type="journal article" date="2014" name="Proc. Natl. Acad. Sci. U.S.A.">
        <title>Extensive sampling of basidiomycete genomes demonstrates inadequacy of the white-rot/brown-rot paradigm for wood decay fungi.</title>
        <authorList>
            <person name="Riley R."/>
            <person name="Salamov A.A."/>
            <person name="Brown D.W."/>
            <person name="Nagy L.G."/>
            <person name="Floudas D."/>
            <person name="Held B.W."/>
            <person name="Levasseur A."/>
            <person name="Lombard V."/>
            <person name="Morin E."/>
            <person name="Otillar R."/>
            <person name="Lindquist E.A."/>
            <person name="Sun H."/>
            <person name="LaButti K.M."/>
            <person name="Schmutz J."/>
            <person name="Jabbour D."/>
            <person name="Luo H."/>
            <person name="Baker S.E."/>
            <person name="Pisabarro A.G."/>
            <person name="Walton J.D."/>
            <person name="Blanchette R.A."/>
            <person name="Henrissat B."/>
            <person name="Martin F."/>
            <person name="Cullen D."/>
            <person name="Hibbett D.S."/>
            <person name="Grigoriev I.V."/>
        </authorList>
    </citation>
    <scope>NUCLEOTIDE SEQUENCE [LARGE SCALE GENOMIC DNA]</scope>
    <source>
        <strain evidence="3">FD-172 SS1</strain>
    </source>
</reference>
<sequence>MLWIERCKARVHRPSNQPSPKFEVGGRRAAPFSLAWVIQTRRASLPLFLCICTLVLMVISVLTVPTETETGSNIDIDGAAGLHLLALLEHTAPSADTRLAANIWIPYSVEMDGQKMRDASL</sequence>
<name>A0A067MFW3_BOTB1</name>
<keyword evidence="1" id="KW-0812">Transmembrane</keyword>
<keyword evidence="1" id="KW-0472">Membrane</keyword>
<feature type="transmembrane region" description="Helical" evidence="1">
    <location>
        <begin position="45"/>
        <end position="64"/>
    </location>
</feature>
<dbReference type="InParanoid" id="A0A067MFW3"/>
<keyword evidence="1" id="KW-1133">Transmembrane helix</keyword>
<dbReference type="HOGENOM" id="CLU_2037673_0_0_1"/>
<gene>
    <name evidence="2" type="ORF">BOTBODRAFT_473260</name>
</gene>
<dbReference type="EMBL" id="KL198064">
    <property type="protein sequence ID" value="KDQ10772.1"/>
    <property type="molecule type" value="Genomic_DNA"/>
</dbReference>
<evidence type="ECO:0000313" key="2">
    <source>
        <dbReference type="EMBL" id="KDQ10772.1"/>
    </source>
</evidence>
<dbReference type="AlphaFoldDB" id="A0A067MFW3"/>
<organism evidence="2 3">
    <name type="scientific">Botryobasidium botryosum (strain FD-172 SS1)</name>
    <dbReference type="NCBI Taxonomy" id="930990"/>
    <lineage>
        <taxon>Eukaryota</taxon>
        <taxon>Fungi</taxon>
        <taxon>Dikarya</taxon>
        <taxon>Basidiomycota</taxon>
        <taxon>Agaricomycotina</taxon>
        <taxon>Agaricomycetes</taxon>
        <taxon>Cantharellales</taxon>
        <taxon>Botryobasidiaceae</taxon>
        <taxon>Botryobasidium</taxon>
    </lineage>
</organism>
<protein>
    <submittedName>
        <fullName evidence="2">Uncharacterized protein</fullName>
    </submittedName>
</protein>
<keyword evidence="3" id="KW-1185">Reference proteome</keyword>
<dbReference type="Proteomes" id="UP000027195">
    <property type="component" value="Unassembled WGS sequence"/>
</dbReference>
<accession>A0A067MFW3</accession>
<evidence type="ECO:0000313" key="3">
    <source>
        <dbReference type="Proteomes" id="UP000027195"/>
    </source>
</evidence>
<proteinExistence type="predicted"/>